<keyword evidence="10" id="KW-0969">Cilium</keyword>
<feature type="domain" description="Flagellar basal body rod protein N-terminal" evidence="7">
    <location>
        <begin position="5"/>
        <end position="35"/>
    </location>
</feature>
<dbReference type="GO" id="GO:0030694">
    <property type="term" value="C:bacterial-type flagellum basal body, rod"/>
    <property type="evidence" value="ECO:0007669"/>
    <property type="project" value="UniProtKB-UniRule"/>
</dbReference>
<dbReference type="RefSeq" id="WP_115549769.1">
    <property type="nucleotide sequence ID" value="NZ_QRGP01000002.1"/>
</dbReference>
<keyword evidence="10" id="KW-0282">Flagellum</keyword>
<reference evidence="11" key="1">
    <citation type="submission" date="2018-08" db="EMBL/GenBank/DDBJ databases">
        <authorList>
            <person name="Kim S.-J."/>
            <person name="Jung G.-Y."/>
        </authorList>
    </citation>
    <scope>NUCLEOTIDE SEQUENCE [LARGE SCALE GENOMIC DNA]</scope>
    <source>
        <strain evidence="11">GY_G</strain>
    </source>
</reference>
<dbReference type="EMBL" id="QRGP01000002">
    <property type="protein sequence ID" value="RDV02668.1"/>
    <property type="molecule type" value="Genomic_DNA"/>
</dbReference>
<dbReference type="AlphaFoldDB" id="A0A371B504"/>
<proteinExistence type="inferred from homology"/>
<comment type="caution">
    <text evidence="10">The sequence shown here is derived from an EMBL/GenBank/DDBJ whole genome shotgun (WGS) entry which is preliminary data.</text>
</comment>
<dbReference type="InterPro" id="IPR001444">
    <property type="entry name" value="Flag_bb_rod_N"/>
</dbReference>
<dbReference type="Pfam" id="PF00460">
    <property type="entry name" value="Flg_bb_rod"/>
    <property type="match status" value="1"/>
</dbReference>
<dbReference type="PANTHER" id="PTHR30435:SF18">
    <property type="entry name" value="FLAGELLAR BASAL-BODY ROD PROTEIN FLGF"/>
    <property type="match status" value="1"/>
</dbReference>
<keyword evidence="3 6" id="KW-0975">Bacterial flagellum</keyword>
<comment type="subunit">
    <text evidence="4 6">The basal body constitutes a major portion of the flagellar organelle and consists of five rings (E,L,P,S, and M) mounted on a central rod. The rod consists of about 26 subunits of FlgG in the distal portion, and FlgB, FlgC and FlgF are thought to build up the proximal portion of the rod with about 6 subunits each.</text>
</comment>
<gene>
    <name evidence="10" type="ORF">DXH95_11980</name>
</gene>
<sequence>MDRLIYTSLTALRGAQARQTATANNLANVSTPGFRAELAEAQALWLRGPQVDGRAVTSEEVIGADMRAGTVISTGRDLDIAIEGNALLGVQTPNGEEAYTKRGDLQLAESGLLTTGDGHPVLGTQGPVILPPADSLRIDREGRVWIVPQGGDPQLPQEVAKLKLASPVGSPVLKGLDGLFRVPDGGILPEDLEARVKSGALEGSNVNATLALTEMIEASRSWDVQLKMIGDARDLDAATAELMQLPQ</sequence>
<protein>
    <recommendedName>
        <fullName evidence="5 6">Flagellar basal-body rod protein FlgF</fullName>
    </recommendedName>
</protein>
<keyword evidence="11" id="KW-1185">Reference proteome</keyword>
<evidence type="ECO:0000256" key="3">
    <source>
        <dbReference type="ARBA" id="ARBA00023143"/>
    </source>
</evidence>
<dbReference type="InterPro" id="IPR037925">
    <property type="entry name" value="FlgE/F/G-like"/>
</dbReference>
<dbReference type="Proteomes" id="UP000263833">
    <property type="component" value="Unassembled WGS sequence"/>
</dbReference>
<dbReference type="PANTHER" id="PTHR30435">
    <property type="entry name" value="FLAGELLAR PROTEIN"/>
    <property type="match status" value="1"/>
</dbReference>
<accession>A0A371B504</accession>
<dbReference type="NCBIfam" id="NF009280">
    <property type="entry name" value="PRK12640.1"/>
    <property type="match status" value="1"/>
</dbReference>
<evidence type="ECO:0000256" key="2">
    <source>
        <dbReference type="ARBA" id="ARBA00009677"/>
    </source>
</evidence>
<dbReference type="SUPFAM" id="SSF117143">
    <property type="entry name" value="Flagellar hook protein flgE"/>
    <property type="match status" value="1"/>
</dbReference>
<dbReference type="OrthoDB" id="9804559at2"/>
<evidence type="ECO:0000256" key="1">
    <source>
        <dbReference type="ARBA" id="ARBA00004117"/>
    </source>
</evidence>
<dbReference type="GO" id="GO:0071978">
    <property type="term" value="P:bacterial-type flagellum-dependent swarming motility"/>
    <property type="evidence" value="ECO:0007669"/>
    <property type="project" value="TreeGrafter"/>
</dbReference>
<dbReference type="Pfam" id="PF22692">
    <property type="entry name" value="LlgE_F_G_D1"/>
    <property type="match status" value="1"/>
</dbReference>
<organism evidence="10 11">
    <name type="scientific">Sphingorhabdus pulchriflava</name>
    <dbReference type="NCBI Taxonomy" id="2292257"/>
    <lineage>
        <taxon>Bacteria</taxon>
        <taxon>Pseudomonadati</taxon>
        <taxon>Pseudomonadota</taxon>
        <taxon>Alphaproteobacteria</taxon>
        <taxon>Sphingomonadales</taxon>
        <taxon>Sphingomonadaceae</taxon>
        <taxon>Sphingorhabdus</taxon>
    </lineage>
</organism>
<evidence type="ECO:0000313" key="10">
    <source>
        <dbReference type="EMBL" id="RDV02668.1"/>
    </source>
</evidence>
<keyword evidence="10" id="KW-0966">Cell projection</keyword>
<dbReference type="InterPro" id="IPR020013">
    <property type="entry name" value="Flagellar_FlgE/F/G"/>
</dbReference>
<dbReference type="InterPro" id="IPR053967">
    <property type="entry name" value="LlgE_F_G-like_D1"/>
</dbReference>
<feature type="domain" description="Flagellar hook protein FlgE/F/G-like D1" evidence="9">
    <location>
        <begin position="81"/>
        <end position="144"/>
    </location>
</feature>
<dbReference type="NCBIfam" id="TIGR03506">
    <property type="entry name" value="FlgEFG_subfam"/>
    <property type="match status" value="1"/>
</dbReference>
<evidence type="ECO:0000256" key="4">
    <source>
        <dbReference type="ARBA" id="ARBA00038560"/>
    </source>
</evidence>
<comment type="similarity">
    <text evidence="2 6">Belongs to the flagella basal body rod proteins family.</text>
</comment>
<evidence type="ECO:0000259" key="7">
    <source>
        <dbReference type="Pfam" id="PF00460"/>
    </source>
</evidence>
<evidence type="ECO:0000256" key="6">
    <source>
        <dbReference type="RuleBase" id="RU362116"/>
    </source>
</evidence>
<evidence type="ECO:0000313" key="11">
    <source>
        <dbReference type="Proteomes" id="UP000263833"/>
    </source>
</evidence>
<evidence type="ECO:0000256" key="5">
    <source>
        <dbReference type="ARBA" id="ARBA00040228"/>
    </source>
</evidence>
<evidence type="ECO:0000259" key="9">
    <source>
        <dbReference type="Pfam" id="PF22692"/>
    </source>
</evidence>
<dbReference type="Pfam" id="PF06429">
    <property type="entry name" value="Flg_bbr_C"/>
    <property type="match status" value="1"/>
</dbReference>
<name>A0A371B504_9SPHN</name>
<comment type="subcellular location">
    <subcellularLocation>
        <location evidence="1 6">Bacterial flagellum basal body</location>
    </subcellularLocation>
</comment>
<dbReference type="InterPro" id="IPR010930">
    <property type="entry name" value="Flg_bb/hook_C_dom"/>
</dbReference>
<evidence type="ECO:0000259" key="8">
    <source>
        <dbReference type="Pfam" id="PF06429"/>
    </source>
</evidence>
<feature type="domain" description="Flagellar basal-body/hook protein C-terminal" evidence="8">
    <location>
        <begin position="198"/>
        <end position="241"/>
    </location>
</feature>